<reference evidence="2" key="1">
    <citation type="submission" date="2021-08" db="EMBL/GenBank/DDBJ databases">
        <title>WGS assembly of Ceratopteris richardii.</title>
        <authorList>
            <person name="Marchant D.B."/>
            <person name="Chen G."/>
            <person name="Jenkins J."/>
            <person name="Shu S."/>
            <person name="Leebens-Mack J."/>
            <person name="Grimwood J."/>
            <person name="Schmutz J."/>
            <person name="Soltis P."/>
            <person name="Soltis D."/>
            <person name="Chen Z.-H."/>
        </authorList>
    </citation>
    <scope>NUCLEOTIDE SEQUENCE</scope>
    <source>
        <strain evidence="2">Whitten #5841</strain>
        <tissue evidence="2">Leaf</tissue>
    </source>
</reference>
<protein>
    <submittedName>
        <fullName evidence="2">Uncharacterized protein</fullName>
    </submittedName>
</protein>
<feature type="transmembrane region" description="Helical" evidence="1">
    <location>
        <begin position="592"/>
        <end position="612"/>
    </location>
</feature>
<dbReference type="EMBL" id="CM035411">
    <property type="protein sequence ID" value="KAH7435326.1"/>
    <property type="molecule type" value="Genomic_DNA"/>
</dbReference>
<accession>A0A8T2UGV7</accession>
<name>A0A8T2UGV7_CERRI</name>
<keyword evidence="3" id="KW-1185">Reference proteome</keyword>
<keyword evidence="1" id="KW-0812">Transmembrane</keyword>
<dbReference type="AlphaFoldDB" id="A0A8T2UGV7"/>
<dbReference type="EMBL" id="CM035411">
    <property type="protein sequence ID" value="KAH7435325.1"/>
    <property type="molecule type" value="Genomic_DNA"/>
</dbReference>
<dbReference type="EMBL" id="CM035411">
    <property type="protein sequence ID" value="KAH7435324.1"/>
    <property type="molecule type" value="Genomic_DNA"/>
</dbReference>
<keyword evidence="1" id="KW-0472">Membrane</keyword>
<evidence type="ECO:0000313" key="2">
    <source>
        <dbReference type="EMBL" id="KAH7435327.1"/>
    </source>
</evidence>
<proteinExistence type="predicted"/>
<keyword evidence="1" id="KW-1133">Transmembrane helix</keyword>
<evidence type="ECO:0000313" key="3">
    <source>
        <dbReference type="Proteomes" id="UP000825935"/>
    </source>
</evidence>
<dbReference type="OrthoDB" id="1926950at2759"/>
<sequence>MNEYGTSCEEKGIPDFLRCLKNSPGLSISLEPHPQSGDPEVKITELNTGTPITLISSNTYQRPSLERVSRKLHTDEGLKCALNPSRIECNDEKTVPRTNGNRGDKTNKMDCTGCTFDVLTNPVKELIKRTSIGINQGVHNDEKPVKHFQRSTIGLNIGFDNEDFSNFAMPMPLTSTNEGTRCLQKFKLNMQEPIRLPREDTVATLVKARDELLHQSLEKTTGSDKCVAIQTDLTMDDLACQGNRKGVDMSSFEINDGELTDTVANSAPELLKASEDVPNIKTQMFKTLASEALDHPESNDDHLCTRHEHGSEKMEVGEKETLTGETKLNLDNCDVHSDRGLEKVSDYIEDDRKTPAQEITTKSHNDEFENAINNSNVPVLNAKNTYPHDCINDDAGKRTFGIGKLNFENGNLPMVISHATACGMEVYRENHAESKHSADCCAGSSARVEDSGCLWTLHDQTYTNMVSSEAIESVSSDGSINNVSVSDPSNEEADNDIIPLQQQTWDTGSFAFADSLQMGSLQSMKTNKDVGSHALLRVGQHMIKPCDLCMDRKSVNLMTCTTAPLTDFQCCLCAVEISQEAKLLWADIKYRGCLLTVQICLFVIVLLLGGYIENCFSPPPT</sequence>
<evidence type="ECO:0000256" key="1">
    <source>
        <dbReference type="SAM" id="Phobius"/>
    </source>
</evidence>
<gene>
    <name evidence="2" type="ORF">KP509_06G060000</name>
</gene>
<comment type="caution">
    <text evidence="2">The sequence shown here is derived from an EMBL/GenBank/DDBJ whole genome shotgun (WGS) entry which is preliminary data.</text>
</comment>
<dbReference type="EMBL" id="CM035411">
    <property type="protein sequence ID" value="KAH7435327.1"/>
    <property type="molecule type" value="Genomic_DNA"/>
</dbReference>
<organism evidence="2 3">
    <name type="scientific">Ceratopteris richardii</name>
    <name type="common">Triangle waterfern</name>
    <dbReference type="NCBI Taxonomy" id="49495"/>
    <lineage>
        <taxon>Eukaryota</taxon>
        <taxon>Viridiplantae</taxon>
        <taxon>Streptophyta</taxon>
        <taxon>Embryophyta</taxon>
        <taxon>Tracheophyta</taxon>
        <taxon>Polypodiopsida</taxon>
        <taxon>Polypodiidae</taxon>
        <taxon>Polypodiales</taxon>
        <taxon>Pteridineae</taxon>
        <taxon>Pteridaceae</taxon>
        <taxon>Parkerioideae</taxon>
        <taxon>Ceratopteris</taxon>
    </lineage>
</organism>
<dbReference type="EMBL" id="CM035411">
    <property type="protein sequence ID" value="KAH7435323.1"/>
    <property type="molecule type" value="Genomic_DNA"/>
</dbReference>
<dbReference type="Proteomes" id="UP000825935">
    <property type="component" value="Chromosome 6"/>
</dbReference>